<evidence type="ECO:0008006" key="4">
    <source>
        <dbReference type="Google" id="ProtNLM"/>
    </source>
</evidence>
<dbReference type="PANTHER" id="PTHR47843">
    <property type="entry name" value="BTB DOMAIN-CONTAINING PROTEIN-RELATED"/>
    <property type="match status" value="1"/>
</dbReference>
<keyword evidence="1" id="KW-1133">Transmembrane helix</keyword>
<sequence>MDFCVFAGFAETRERSLTSLLVALTQGPHLVLLCLFCVIGYLVPSQVKGFRNSLMMASRTNFHQYPSVFKDCLVQVIVGSQKTVYYIHPGVLLSSGSPVLKACVGDQWIKDGSSGAIDWTDFDEDTVECALSYLYIEDYDVRCQTVFGEPLQEEEEKDQPSGLPPKTIKTAVGSFTPLSNACDEHLGNIALVHAKVYCFAHQILFPKLENLALQCLTQLLLQCDTPTDLFFLRLTDAIRLTYDSTPTLKICDPARELLSQYVALKYTTLSEESLRMLITEGGGDFMIDLTCKLARRILISGTSTQSLEDHIDKLELSVCRLEQDAQEQACLLRRAEEEIREWESWN</sequence>
<organism evidence="2 3">
    <name type="scientific">Coccidioides posadasii RMSCC 3488</name>
    <dbReference type="NCBI Taxonomy" id="454284"/>
    <lineage>
        <taxon>Eukaryota</taxon>
        <taxon>Fungi</taxon>
        <taxon>Dikarya</taxon>
        <taxon>Ascomycota</taxon>
        <taxon>Pezizomycotina</taxon>
        <taxon>Eurotiomycetes</taxon>
        <taxon>Eurotiomycetidae</taxon>
        <taxon>Onygenales</taxon>
        <taxon>Onygenaceae</taxon>
        <taxon>Coccidioides</taxon>
    </lineage>
</organism>
<feature type="transmembrane region" description="Helical" evidence="1">
    <location>
        <begin position="20"/>
        <end position="43"/>
    </location>
</feature>
<dbReference type="AlphaFoldDB" id="A0A0J6FHH1"/>
<keyword evidence="1" id="KW-0812">Transmembrane</keyword>
<dbReference type="Proteomes" id="UP000054567">
    <property type="component" value="Unassembled WGS sequence"/>
</dbReference>
<dbReference type="Gene3D" id="3.30.710.10">
    <property type="entry name" value="Potassium Channel Kv1.1, Chain A"/>
    <property type="match status" value="1"/>
</dbReference>
<keyword evidence="1" id="KW-0472">Membrane</keyword>
<protein>
    <recommendedName>
        <fullName evidence="4">BTB domain-containing protein</fullName>
    </recommendedName>
</protein>
<name>A0A0J6FHH1_COCPO</name>
<evidence type="ECO:0000313" key="2">
    <source>
        <dbReference type="EMBL" id="KMM69758.1"/>
    </source>
</evidence>
<evidence type="ECO:0000256" key="1">
    <source>
        <dbReference type="SAM" id="Phobius"/>
    </source>
</evidence>
<evidence type="ECO:0000313" key="3">
    <source>
        <dbReference type="Proteomes" id="UP000054567"/>
    </source>
</evidence>
<reference evidence="3" key="2">
    <citation type="journal article" date="2009" name="Genome Res.">
        <title>Comparative genomic analyses of the human fungal pathogens Coccidioides and their relatives.</title>
        <authorList>
            <person name="Sharpton T.J."/>
            <person name="Stajich J.E."/>
            <person name="Rounsley S.D."/>
            <person name="Gardner M.J."/>
            <person name="Wortman J.R."/>
            <person name="Jordar V.S."/>
            <person name="Maiti R."/>
            <person name="Kodira C.D."/>
            <person name="Neafsey D.E."/>
            <person name="Zeng Q."/>
            <person name="Hung C.-Y."/>
            <person name="McMahan C."/>
            <person name="Muszewska A."/>
            <person name="Grynberg M."/>
            <person name="Mandel M.A."/>
            <person name="Kellner E.M."/>
            <person name="Barker B.M."/>
            <person name="Galgiani J.N."/>
            <person name="Orbach M.J."/>
            <person name="Kirkland T.N."/>
            <person name="Cole G.T."/>
            <person name="Henn M.R."/>
            <person name="Birren B.W."/>
            <person name="Taylor J.W."/>
        </authorList>
    </citation>
    <scope>NUCLEOTIDE SEQUENCE [LARGE SCALE GENOMIC DNA]</scope>
    <source>
        <strain evidence="3">RMSCC 3488</strain>
    </source>
</reference>
<accession>A0A0J6FHH1</accession>
<dbReference type="EMBL" id="DS268111">
    <property type="protein sequence ID" value="KMM69758.1"/>
    <property type="molecule type" value="Genomic_DNA"/>
</dbReference>
<reference evidence="2 3" key="1">
    <citation type="submission" date="2007-06" db="EMBL/GenBank/DDBJ databases">
        <title>The Genome Sequence of Coccidioides posadasii RMSCC_3488.</title>
        <authorList>
            <consortium name="Coccidioides Genome Resources Consortium"/>
            <consortium name="The Broad Institute Genome Sequencing Platform"/>
            <person name="Henn M.R."/>
            <person name="Sykes S."/>
            <person name="Young S."/>
            <person name="Jaffe D."/>
            <person name="Berlin A."/>
            <person name="Alvarez P."/>
            <person name="Butler J."/>
            <person name="Gnerre S."/>
            <person name="Grabherr M."/>
            <person name="Mauceli E."/>
            <person name="Brockman W."/>
            <person name="Kodira C."/>
            <person name="Alvarado L."/>
            <person name="Zeng Q."/>
            <person name="Crawford M."/>
            <person name="Antoine C."/>
            <person name="Devon K."/>
            <person name="Galgiani J."/>
            <person name="Orsborn K."/>
            <person name="Lewis M.L."/>
            <person name="Nusbaum C."/>
            <person name="Galagan J."/>
            <person name="Birren B."/>
        </authorList>
    </citation>
    <scope>NUCLEOTIDE SEQUENCE [LARGE SCALE GENOMIC DNA]</scope>
    <source>
        <strain evidence="2 3">RMSCC 3488</strain>
    </source>
</reference>
<dbReference type="VEuPathDB" id="FungiDB:CPAG_06072"/>
<reference evidence="3" key="3">
    <citation type="journal article" date="2010" name="Genome Res.">
        <title>Population genomic sequencing of Coccidioides fungi reveals recent hybridization and transposon control.</title>
        <authorList>
            <person name="Neafsey D.E."/>
            <person name="Barker B.M."/>
            <person name="Sharpton T.J."/>
            <person name="Stajich J.E."/>
            <person name="Park D.J."/>
            <person name="Whiston E."/>
            <person name="Hung C.-Y."/>
            <person name="McMahan C."/>
            <person name="White J."/>
            <person name="Sykes S."/>
            <person name="Heiman D."/>
            <person name="Young S."/>
            <person name="Zeng Q."/>
            <person name="Abouelleil A."/>
            <person name="Aftuck L."/>
            <person name="Bessette D."/>
            <person name="Brown A."/>
            <person name="FitzGerald M."/>
            <person name="Lui A."/>
            <person name="Macdonald J.P."/>
            <person name="Priest M."/>
            <person name="Orbach M.J."/>
            <person name="Galgiani J.N."/>
            <person name="Kirkland T.N."/>
            <person name="Cole G.T."/>
            <person name="Birren B.W."/>
            <person name="Henn M.R."/>
            <person name="Taylor J.W."/>
            <person name="Rounsley S.D."/>
        </authorList>
    </citation>
    <scope>NUCLEOTIDE SEQUENCE [LARGE SCALE GENOMIC DNA]</scope>
    <source>
        <strain evidence="3">RMSCC 3488</strain>
    </source>
</reference>
<gene>
    <name evidence="2" type="ORF">CPAG_06072</name>
</gene>
<proteinExistence type="predicted"/>
<dbReference type="InterPro" id="IPR011333">
    <property type="entry name" value="SKP1/BTB/POZ_sf"/>
</dbReference>